<feature type="domain" description="AMP-dependent synthetase/ligase" evidence="5">
    <location>
        <begin position="36"/>
        <end position="398"/>
    </location>
</feature>
<feature type="domain" description="AMP-binding enzyme C-terminal" evidence="6">
    <location>
        <begin position="448"/>
        <end position="522"/>
    </location>
</feature>
<evidence type="ECO:0000256" key="4">
    <source>
        <dbReference type="ARBA" id="ARBA00023098"/>
    </source>
</evidence>
<dbReference type="InterPro" id="IPR000873">
    <property type="entry name" value="AMP-dep_synth/lig_dom"/>
</dbReference>
<dbReference type="Proteomes" id="UP000306628">
    <property type="component" value="Unassembled WGS sequence"/>
</dbReference>
<dbReference type="PANTHER" id="PTHR43859">
    <property type="entry name" value="ACYL-ACTIVATING ENZYME"/>
    <property type="match status" value="1"/>
</dbReference>
<evidence type="ECO:0000259" key="6">
    <source>
        <dbReference type="Pfam" id="PF13193"/>
    </source>
</evidence>
<evidence type="ECO:0000259" key="5">
    <source>
        <dbReference type="Pfam" id="PF00501"/>
    </source>
</evidence>
<dbReference type="InterPro" id="IPR042099">
    <property type="entry name" value="ANL_N_sf"/>
</dbReference>
<dbReference type="Pfam" id="PF00501">
    <property type="entry name" value="AMP-binding"/>
    <property type="match status" value="1"/>
</dbReference>
<comment type="similarity">
    <text evidence="1">Belongs to the ATP-dependent AMP-binding enzyme family.</text>
</comment>
<dbReference type="PROSITE" id="PS00455">
    <property type="entry name" value="AMP_BINDING"/>
    <property type="match status" value="1"/>
</dbReference>
<protein>
    <submittedName>
        <fullName evidence="7">Acyl-CoA synthetase</fullName>
    </submittedName>
</protein>
<keyword evidence="4" id="KW-0443">Lipid metabolism</keyword>
<dbReference type="EMBL" id="VCKX01000155">
    <property type="protein sequence ID" value="TMR27927.1"/>
    <property type="molecule type" value="Genomic_DNA"/>
</dbReference>
<evidence type="ECO:0000256" key="1">
    <source>
        <dbReference type="ARBA" id="ARBA00006432"/>
    </source>
</evidence>
<dbReference type="PANTHER" id="PTHR43859:SF4">
    <property type="entry name" value="BUTANOATE--COA LIGASE AAE1-RELATED"/>
    <property type="match status" value="1"/>
</dbReference>
<comment type="caution">
    <text evidence="7">The sequence shown here is derived from an EMBL/GenBank/DDBJ whole genome shotgun (WGS) entry which is preliminary data.</text>
</comment>
<dbReference type="Gene3D" id="3.40.50.12780">
    <property type="entry name" value="N-terminal domain of ligase-like"/>
    <property type="match status" value="1"/>
</dbReference>
<dbReference type="FunFam" id="3.30.300.30:FF:000008">
    <property type="entry name" value="2,3-dihydroxybenzoate-AMP ligase"/>
    <property type="match status" value="1"/>
</dbReference>
<dbReference type="GO" id="GO:0006631">
    <property type="term" value="P:fatty acid metabolic process"/>
    <property type="evidence" value="ECO:0007669"/>
    <property type="project" value="UniProtKB-KW"/>
</dbReference>
<name>A0A5S4G4I6_9ACTN</name>
<dbReference type="InterPro" id="IPR020845">
    <property type="entry name" value="AMP-binding_CS"/>
</dbReference>
<reference evidence="7 8" key="1">
    <citation type="submission" date="2019-05" db="EMBL/GenBank/DDBJ databases">
        <title>Draft genome sequence of Nonomuraea zeae DSM 100528.</title>
        <authorList>
            <person name="Saricaoglu S."/>
            <person name="Isik K."/>
        </authorList>
    </citation>
    <scope>NUCLEOTIDE SEQUENCE [LARGE SCALE GENOMIC DNA]</scope>
    <source>
        <strain evidence="7 8">DSM 100528</strain>
    </source>
</reference>
<evidence type="ECO:0000313" key="8">
    <source>
        <dbReference type="Proteomes" id="UP000306628"/>
    </source>
</evidence>
<dbReference type="OrthoDB" id="9803968at2"/>
<proteinExistence type="inferred from homology"/>
<dbReference type="InterPro" id="IPR025110">
    <property type="entry name" value="AMP-bd_C"/>
</dbReference>
<dbReference type="GO" id="GO:0016874">
    <property type="term" value="F:ligase activity"/>
    <property type="evidence" value="ECO:0007669"/>
    <property type="project" value="UniProtKB-KW"/>
</dbReference>
<evidence type="ECO:0000256" key="3">
    <source>
        <dbReference type="ARBA" id="ARBA00022832"/>
    </source>
</evidence>
<sequence>MWTRAPSCDDLCEPRNKDGALVTGLSFEPLTPTSFLERAAAVFARRVAVVDGELTLTYTELWDRVRLLAGGLSGAGVRPGDRVGLLAANGHLLLESTFGVPAAGAVMVPMNIRLSPGELAYIIDHAEVSVLLHDDEHAELAAAACAGSRARPRRVSGGEYEQLLAGAEPLLVRVDDELSPLSINYTSGTTGRPKGVVYHHRGAYLQALAMALHTRLDAAGGYLWTLPMFHCHGWCFPWAVTLAGARHVCLPKVDPPLAWRLIRTHRVTHLCGAPTVLTSLLAHPDAPTGPLEPRLLACVGGAPPSPALIARALRAGIDVIHLYGLTETYGPAVICQPQPEWSDLDAGELAAVTARQGVGNVIAQRIRVVDEQGGDVPADAATIGEIAVRGNDVMVGYHRDPGATEKAAPDGWFRTGDLAVLHPDGYVQLVDRAKDVIISGGENIASIEVENALVSHPAVEEAAVVARPDAHWGEVPVAYVSLAAGASATEGELIQHVRDRLAHFKAPKAIVFGDLPKTSTGKIQKNVLRERAATGRPAPEI</sequence>
<evidence type="ECO:0000256" key="2">
    <source>
        <dbReference type="ARBA" id="ARBA00022598"/>
    </source>
</evidence>
<dbReference type="Gene3D" id="3.30.300.30">
    <property type="match status" value="1"/>
</dbReference>
<keyword evidence="2" id="KW-0436">Ligase</keyword>
<evidence type="ECO:0000313" key="7">
    <source>
        <dbReference type="EMBL" id="TMR27927.1"/>
    </source>
</evidence>
<organism evidence="7 8">
    <name type="scientific">Nonomuraea zeae</name>
    <dbReference type="NCBI Taxonomy" id="1642303"/>
    <lineage>
        <taxon>Bacteria</taxon>
        <taxon>Bacillati</taxon>
        <taxon>Actinomycetota</taxon>
        <taxon>Actinomycetes</taxon>
        <taxon>Streptosporangiales</taxon>
        <taxon>Streptosporangiaceae</taxon>
        <taxon>Nonomuraea</taxon>
    </lineage>
</organism>
<dbReference type="AlphaFoldDB" id="A0A5S4G4I6"/>
<keyword evidence="8" id="KW-1185">Reference proteome</keyword>
<keyword evidence="3" id="KW-0276">Fatty acid metabolism</keyword>
<dbReference type="Pfam" id="PF13193">
    <property type="entry name" value="AMP-binding_C"/>
    <property type="match status" value="1"/>
</dbReference>
<gene>
    <name evidence="7" type="ORF">ETD85_37495</name>
</gene>
<accession>A0A5S4G4I6</accession>
<dbReference type="SUPFAM" id="SSF56801">
    <property type="entry name" value="Acetyl-CoA synthetase-like"/>
    <property type="match status" value="1"/>
</dbReference>
<dbReference type="InterPro" id="IPR045851">
    <property type="entry name" value="AMP-bd_C_sf"/>
</dbReference>